<feature type="binding site" evidence="9">
    <location>
        <position position="99"/>
    </location>
    <ligand>
        <name>NAD(+)</name>
        <dbReference type="ChEBI" id="CHEBI:57540"/>
    </ligand>
</feature>
<dbReference type="InterPro" id="IPR022383">
    <property type="entry name" value="Lactate/malate_DH_C"/>
</dbReference>
<feature type="binding site" evidence="7">
    <location>
        <begin position="152"/>
        <end position="155"/>
    </location>
    <ligand>
        <name>substrate</name>
    </ligand>
</feature>
<dbReference type="UniPathway" id="UPA00554">
    <property type="reaction ID" value="UER00611"/>
</dbReference>
<feature type="binding site" evidence="7">
    <location>
        <begin position="83"/>
        <end position="84"/>
    </location>
    <ligand>
        <name>NAD(+)</name>
        <dbReference type="ChEBI" id="CHEBI:57540"/>
    </ligand>
</feature>
<evidence type="ECO:0000256" key="1">
    <source>
        <dbReference type="ARBA" id="ARBA00004843"/>
    </source>
</evidence>
<evidence type="ECO:0000256" key="9">
    <source>
        <dbReference type="PIRSR" id="PIRSR000102-3"/>
    </source>
</evidence>
<feature type="binding site" evidence="7">
    <location>
        <position position="43"/>
    </location>
    <ligand>
        <name>NAD(+)</name>
        <dbReference type="ChEBI" id="CHEBI:57540"/>
    </ligand>
</feature>
<feature type="binding site" evidence="7">
    <location>
        <begin position="124"/>
        <end position="127"/>
    </location>
    <ligand>
        <name>substrate</name>
    </ligand>
</feature>
<feature type="modified residue" description="Phosphotyrosine" evidence="7">
    <location>
        <position position="224"/>
    </location>
</feature>
<dbReference type="FunCoup" id="U2DVD6">
    <property type="interactions" value="176"/>
</dbReference>
<name>U2DVD6_9MOLU</name>
<keyword evidence="5 7" id="KW-0520">NAD</keyword>
<comment type="caution">
    <text evidence="7">Lacks conserved residue(s) required for the propagation of feature annotation.</text>
</comment>
<dbReference type="InterPro" id="IPR011304">
    <property type="entry name" value="L-lactate_DH"/>
</dbReference>
<feature type="binding site" evidence="7">
    <location>
        <position position="92"/>
    </location>
    <ligand>
        <name>substrate</name>
    </ligand>
</feature>
<keyword evidence="4 7" id="KW-0560">Oxidoreductase</keyword>
<gene>
    <name evidence="7" type="primary">ldh</name>
    <name evidence="12" type="ORF">HLPCO_001338</name>
</gene>
<dbReference type="InParanoid" id="U2DVD6"/>
<dbReference type="Pfam" id="PF02866">
    <property type="entry name" value="Ldh_1_C"/>
    <property type="match status" value="1"/>
</dbReference>
<comment type="activity regulation">
    <text evidence="7">Allosterically activated by fructose 1,6-bisphosphate (FBP).</text>
</comment>
<dbReference type="NCBIfam" id="TIGR01771">
    <property type="entry name" value="L-LDH-NAD"/>
    <property type="match status" value="1"/>
</dbReference>
<evidence type="ECO:0000259" key="10">
    <source>
        <dbReference type="Pfam" id="PF00056"/>
    </source>
</evidence>
<feature type="binding site" evidence="7">
    <location>
        <position position="157"/>
    </location>
    <ligand>
        <name>beta-D-fructose 1,6-bisphosphate</name>
        <dbReference type="ChEBI" id="CHEBI:32966"/>
        <note>allosteric activator</note>
    </ligand>
</feature>
<evidence type="ECO:0000313" key="12">
    <source>
        <dbReference type="EMBL" id="ERJ12352.1"/>
    </source>
</evidence>
<evidence type="ECO:0000256" key="8">
    <source>
        <dbReference type="PIRSR" id="PIRSR000102-1"/>
    </source>
</evidence>
<feature type="binding site" evidence="7">
    <location>
        <position position="172"/>
    </location>
    <ligand>
        <name>beta-D-fructose 1,6-bisphosphate</name>
        <dbReference type="ChEBI" id="CHEBI:32966"/>
        <note>allosteric activator</note>
    </ligand>
</feature>
<dbReference type="InterPro" id="IPR001236">
    <property type="entry name" value="Lactate/malate_DH_N"/>
</dbReference>
<evidence type="ECO:0000256" key="7">
    <source>
        <dbReference type="HAMAP-Rule" id="MF_00488"/>
    </source>
</evidence>
<sequence>MIHDDIRRVVLIGTGFVGMSYAYSMLNQGISDELVLIDIDHDKAEGEAMDLNHGMAFAPKNIKIWAGTYDDCESADIIVITAGANQKEGETRLDLVHKNKKIMKGIIGEIDKSGFNGILLIASNPVDVMTYVAYKESGLDKSKIIGSGTTLDSARLRYELSDYLNINSKNIHAYIIGEHGDSEFPIWSNASIGVKPLLDVINEHDEYKYEDLDQIYKDVRDAAYEIIKRKKATYYGIGMSLAQVTKAILNDSNSIYTISSLVDDYYGVTDLYIGIPCIINRSGVREIIKLNLTKSDQERFKKSANILKDMIKEIGY</sequence>
<dbReference type="CDD" id="cd05291">
    <property type="entry name" value="HicDH_like"/>
    <property type="match status" value="1"/>
</dbReference>
<dbReference type="PROSITE" id="PS00064">
    <property type="entry name" value="L_LDH"/>
    <property type="match status" value="1"/>
</dbReference>
<dbReference type="HAMAP" id="MF_00488">
    <property type="entry name" value="Lactate_dehydrog"/>
    <property type="match status" value="1"/>
</dbReference>
<comment type="catalytic activity">
    <reaction evidence="6 7">
        <text>(S)-lactate + NAD(+) = pyruvate + NADH + H(+)</text>
        <dbReference type="Rhea" id="RHEA:23444"/>
        <dbReference type="ChEBI" id="CHEBI:15361"/>
        <dbReference type="ChEBI" id="CHEBI:15378"/>
        <dbReference type="ChEBI" id="CHEBI:16651"/>
        <dbReference type="ChEBI" id="CHEBI:57540"/>
        <dbReference type="ChEBI" id="CHEBI:57945"/>
        <dbReference type="EC" id="1.1.1.27"/>
    </reaction>
</comment>
<feature type="binding site" evidence="7">
    <location>
        <begin position="122"/>
        <end position="124"/>
    </location>
    <ligand>
        <name>NAD(+)</name>
        <dbReference type="ChEBI" id="CHEBI:57540"/>
    </ligand>
</feature>
<dbReference type="STRING" id="1033810.HLPCO_001338"/>
<dbReference type="InterPro" id="IPR036291">
    <property type="entry name" value="NAD(P)-bd_dom_sf"/>
</dbReference>
<dbReference type="FunFam" id="3.40.50.720:FF:000018">
    <property type="entry name" value="Malate dehydrogenase"/>
    <property type="match status" value="1"/>
</dbReference>
<dbReference type="PRINTS" id="PR00086">
    <property type="entry name" value="LLDHDRGNASE"/>
</dbReference>
<dbReference type="EMBL" id="AFNU02000004">
    <property type="protein sequence ID" value="ERJ12352.1"/>
    <property type="molecule type" value="Genomic_DNA"/>
</dbReference>
<comment type="caution">
    <text evidence="12">The sequence shown here is derived from an EMBL/GenBank/DDBJ whole genome shotgun (WGS) entry which is preliminary data.</text>
</comment>
<dbReference type="Gene3D" id="3.90.110.10">
    <property type="entry name" value="Lactate dehydrogenase/glycoside hydrolase, family 4, C-terminal"/>
    <property type="match status" value="1"/>
</dbReference>
<keyword evidence="7" id="KW-0597">Phosphoprotein</keyword>
<dbReference type="eggNOG" id="COG0039">
    <property type="taxonomic scope" value="Bacteria"/>
</dbReference>
<comment type="subcellular location">
    <subcellularLocation>
        <location evidence="7">Cytoplasm</location>
    </subcellularLocation>
</comment>
<evidence type="ECO:0000259" key="11">
    <source>
        <dbReference type="Pfam" id="PF02866"/>
    </source>
</evidence>
<feature type="domain" description="Lactate/malate dehydrogenase C-terminal" evidence="11">
    <location>
        <begin position="149"/>
        <end position="313"/>
    </location>
</feature>
<dbReference type="InterPro" id="IPR015955">
    <property type="entry name" value="Lactate_DH/Glyco_Ohase_4_C"/>
</dbReference>
<dbReference type="PIRSF" id="PIRSF000102">
    <property type="entry name" value="Lac_mal_DH"/>
    <property type="match status" value="1"/>
</dbReference>
<dbReference type="SUPFAM" id="SSF56327">
    <property type="entry name" value="LDH C-terminal domain-like"/>
    <property type="match status" value="1"/>
</dbReference>
<evidence type="ECO:0000256" key="4">
    <source>
        <dbReference type="ARBA" id="ARBA00023002"/>
    </source>
</evidence>
<dbReference type="AlphaFoldDB" id="U2DVD6"/>
<feature type="domain" description="Lactate/malate dehydrogenase N-terminal" evidence="10">
    <location>
        <begin position="8"/>
        <end position="146"/>
    </location>
</feature>
<feature type="binding site" evidence="9">
    <location>
        <begin position="13"/>
        <end position="18"/>
    </location>
    <ligand>
        <name>NAD(+)</name>
        <dbReference type="ChEBI" id="CHEBI:57540"/>
    </ligand>
</feature>
<comment type="similarity">
    <text evidence="2 7">Belongs to the LDH/MDH superfamily. LDH family.</text>
</comment>
<feature type="active site" description="Proton acceptor" evidence="7 8">
    <location>
        <position position="179"/>
    </location>
</feature>
<feature type="binding site" evidence="7 9">
    <location>
        <position position="38"/>
    </location>
    <ligand>
        <name>NAD(+)</name>
        <dbReference type="ChEBI" id="CHEBI:57540"/>
    </ligand>
</feature>
<feature type="binding site" evidence="7">
    <location>
        <position position="86"/>
    </location>
    <ligand>
        <name>substrate</name>
    </ligand>
</feature>
<comment type="pathway">
    <text evidence="1 7">Fermentation; pyruvate fermentation to lactate; (S)-lactate from pyruvate: step 1/1.</text>
</comment>
<dbReference type="EC" id="1.1.1.27" evidence="3 7"/>
<evidence type="ECO:0000256" key="5">
    <source>
        <dbReference type="ARBA" id="ARBA00023027"/>
    </source>
</evidence>
<evidence type="ECO:0000313" key="13">
    <source>
        <dbReference type="Proteomes" id="UP000005707"/>
    </source>
</evidence>
<protein>
    <recommendedName>
        <fullName evidence="3 7">L-lactate dehydrogenase</fullName>
        <shortName evidence="7">L-LDH</shortName>
        <ecNumber evidence="3 7">1.1.1.27</ecNumber>
    </recommendedName>
</protein>
<accession>U2DVD6</accession>
<dbReference type="PANTHER" id="PTHR43128:SF16">
    <property type="entry name" value="L-LACTATE DEHYDROGENASE"/>
    <property type="match status" value="1"/>
</dbReference>
<dbReference type="PANTHER" id="PTHR43128">
    <property type="entry name" value="L-2-HYDROXYCARBOXYLATE DEHYDROGENASE (NAD(P)(+))"/>
    <property type="match status" value="1"/>
</dbReference>
<feature type="binding site" evidence="7">
    <location>
        <position position="147"/>
    </location>
    <ligand>
        <name>NAD(+)</name>
        <dbReference type="ChEBI" id="CHEBI:57540"/>
    </ligand>
</feature>
<feature type="binding site" evidence="7">
    <location>
        <position position="17"/>
    </location>
    <ligand>
        <name>NAD(+)</name>
        <dbReference type="ChEBI" id="CHEBI:57540"/>
    </ligand>
</feature>
<comment type="subunit">
    <text evidence="7">Homotetramer.</text>
</comment>
<dbReference type="InterPro" id="IPR018177">
    <property type="entry name" value="L-lactate_DH_AS"/>
</dbReference>
<keyword evidence="7" id="KW-0021">Allosteric enzyme</keyword>
<dbReference type="Pfam" id="PF00056">
    <property type="entry name" value="Ldh_1_N"/>
    <property type="match status" value="1"/>
</dbReference>
<keyword evidence="13" id="KW-1185">Reference proteome</keyword>
<dbReference type="NCBIfam" id="NF000824">
    <property type="entry name" value="PRK00066.1"/>
    <property type="match status" value="1"/>
</dbReference>
<reference evidence="12 13" key="1">
    <citation type="journal article" date="2011" name="J. Bacteriol.">
        <title>Genome sequence of Haloplasma contractile, an unusual contractile bacterium from a deep-sea anoxic brine lake.</title>
        <authorList>
            <person name="Antunes A."/>
            <person name="Alam I."/>
            <person name="El Dorry H."/>
            <person name="Siam R."/>
            <person name="Robertson A."/>
            <person name="Bajic V.B."/>
            <person name="Stingl U."/>
        </authorList>
    </citation>
    <scope>NUCLEOTIDE SEQUENCE [LARGE SCALE GENOMIC DNA]</scope>
    <source>
        <strain evidence="12 13">SSD-17B</strain>
    </source>
</reference>
<dbReference type="GO" id="GO:0006089">
    <property type="term" value="P:lactate metabolic process"/>
    <property type="evidence" value="ECO:0007669"/>
    <property type="project" value="TreeGrafter"/>
</dbReference>
<dbReference type="Gene3D" id="3.40.50.720">
    <property type="entry name" value="NAD(P)-binding Rossmann-like Domain"/>
    <property type="match status" value="1"/>
</dbReference>
<dbReference type="NCBIfam" id="NF004863">
    <property type="entry name" value="PRK06223.1"/>
    <property type="match status" value="1"/>
</dbReference>
<feature type="binding site" evidence="7">
    <location>
        <position position="69"/>
    </location>
    <ligand>
        <name>NAD(+)</name>
        <dbReference type="ChEBI" id="CHEBI:57540"/>
    </ligand>
</feature>
<evidence type="ECO:0000256" key="6">
    <source>
        <dbReference type="ARBA" id="ARBA00049258"/>
    </source>
</evidence>
<proteinExistence type="inferred from homology"/>
<dbReference type="Proteomes" id="UP000005707">
    <property type="component" value="Unassembled WGS sequence"/>
</dbReference>
<dbReference type="SUPFAM" id="SSF51735">
    <property type="entry name" value="NAD(P)-binding Rossmann-fold domains"/>
    <property type="match status" value="1"/>
</dbReference>
<reference evidence="12 13" key="2">
    <citation type="journal article" date="2013" name="PLoS ONE">
        <title>INDIGO - INtegrated Data Warehouse of MIcrobial GenOmes with Examples from the Red Sea Extremophiles.</title>
        <authorList>
            <person name="Alam I."/>
            <person name="Antunes A."/>
            <person name="Kamau A.A."/>
            <person name="Ba Alawi W."/>
            <person name="Kalkatawi M."/>
            <person name="Stingl U."/>
            <person name="Bajic V.B."/>
        </authorList>
    </citation>
    <scope>NUCLEOTIDE SEQUENCE [LARGE SCALE GENOMIC DNA]</scope>
    <source>
        <strain evidence="12 13">SSD-17B</strain>
    </source>
</reference>
<dbReference type="GO" id="GO:0006096">
    <property type="term" value="P:glycolytic process"/>
    <property type="evidence" value="ECO:0007669"/>
    <property type="project" value="UniProtKB-UniRule"/>
</dbReference>
<feature type="binding site" evidence="7">
    <location>
        <position position="233"/>
    </location>
    <ligand>
        <name>substrate</name>
    </ligand>
</feature>
<dbReference type="InterPro" id="IPR001557">
    <property type="entry name" value="L-lactate/malate_DH"/>
</dbReference>
<dbReference type="RefSeq" id="WP_008825071.1">
    <property type="nucleotide sequence ID" value="NZ_AFNU02000004.1"/>
</dbReference>
<dbReference type="GO" id="GO:0005737">
    <property type="term" value="C:cytoplasm"/>
    <property type="evidence" value="ECO:0007669"/>
    <property type="project" value="UniProtKB-SubCell"/>
</dbReference>
<organism evidence="12 13">
    <name type="scientific">Haloplasma contractile SSD-17B</name>
    <dbReference type="NCBI Taxonomy" id="1033810"/>
    <lineage>
        <taxon>Bacteria</taxon>
        <taxon>Bacillati</taxon>
        <taxon>Mycoplasmatota</taxon>
        <taxon>Mollicutes</taxon>
        <taxon>Haloplasmatales</taxon>
        <taxon>Haloplasmataceae</taxon>
        <taxon>Haloplasma</taxon>
    </lineage>
</organism>
<keyword evidence="7" id="KW-0963">Cytoplasm</keyword>
<evidence type="ECO:0000256" key="2">
    <source>
        <dbReference type="ARBA" id="ARBA00006054"/>
    </source>
</evidence>
<dbReference type="GO" id="GO:0004459">
    <property type="term" value="F:L-lactate dehydrogenase (NAD+) activity"/>
    <property type="evidence" value="ECO:0007669"/>
    <property type="project" value="UniProtKB-UniRule"/>
</dbReference>
<comment type="function">
    <text evidence="7">Catalyzes the conversion of lactate to pyruvate.</text>
</comment>
<evidence type="ECO:0000256" key="3">
    <source>
        <dbReference type="ARBA" id="ARBA00012967"/>
    </source>
</evidence>